<name>A0A0E9VKF8_ANGAN</name>
<accession>A0A0E9VKF8</accession>
<sequence length="47" mass="5315">MSRAVLYESDPIPVNVPSSCKRNPPEILSHLRDHSVCVYLVNFTARC</sequence>
<reference evidence="1" key="2">
    <citation type="journal article" date="2015" name="Fish Shellfish Immunol.">
        <title>Early steps in the European eel (Anguilla anguilla)-Vibrio vulnificus interaction in the gills: Role of the RtxA13 toxin.</title>
        <authorList>
            <person name="Callol A."/>
            <person name="Pajuelo D."/>
            <person name="Ebbesson L."/>
            <person name="Teles M."/>
            <person name="MacKenzie S."/>
            <person name="Amaro C."/>
        </authorList>
    </citation>
    <scope>NUCLEOTIDE SEQUENCE</scope>
</reference>
<dbReference type="EMBL" id="GBXM01033823">
    <property type="protein sequence ID" value="JAH74754.1"/>
    <property type="molecule type" value="Transcribed_RNA"/>
</dbReference>
<proteinExistence type="predicted"/>
<organism evidence="1">
    <name type="scientific">Anguilla anguilla</name>
    <name type="common">European freshwater eel</name>
    <name type="synonym">Muraena anguilla</name>
    <dbReference type="NCBI Taxonomy" id="7936"/>
    <lineage>
        <taxon>Eukaryota</taxon>
        <taxon>Metazoa</taxon>
        <taxon>Chordata</taxon>
        <taxon>Craniata</taxon>
        <taxon>Vertebrata</taxon>
        <taxon>Euteleostomi</taxon>
        <taxon>Actinopterygii</taxon>
        <taxon>Neopterygii</taxon>
        <taxon>Teleostei</taxon>
        <taxon>Anguilliformes</taxon>
        <taxon>Anguillidae</taxon>
        <taxon>Anguilla</taxon>
    </lineage>
</organism>
<evidence type="ECO:0000313" key="1">
    <source>
        <dbReference type="EMBL" id="JAH78542.1"/>
    </source>
</evidence>
<protein>
    <submittedName>
        <fullName evidence="1">Uncharacterized protein</fullName>
    </submittedName>
</protein>
<dbReference type="AlphaFoldDB" id="A0A0E9VKF8"/>
<dbReference type="EMBL" id="GBXM01030035">
    <property type="protein sequence ID" value="JAH78542.1"/>
    <property type="molecule type" value="Transcribed_RNA"/>
</dbReference>
<reference evidence="1" key="1">
    <citation type="submission" date="2014-11" db="EMBL/GenBank/DDBJ databases">
        <authorList>
            <person name="Amaro Gonzalez C."/>
        </authorList>
    </citation>
    <scope>NUCLEOTIDE SEQUENCE</scope>
</reference>